<comment type="caution">
    <text evidence="4">The sequence shown here is derived from an EMBL/GenBank/DDBJ whole genome shotgun (WGS) entry which is preliminary data.</text>
</comment>
<dbReference type="InterPro" id="IPR034829">
    <property type="entry name" value="DnaD-like_sf"/>
</dbReference>
<keyword evidence="5" id="KW-1185">Reference proteome</keyword>
<dbReference type="PANTHER" id="PTHR37293:SF6">
    <property type="entry name" value="DNA REPLICATION PROTEIN DNAD"/>
    <property type="match status" value="1"/>
</dbReference>
<gene>
    <name evidence="4" type="ORF">FD09_GL001212</name>
</gene>
<evidence type="ECO:0000259" key="2">
    <source>
        <dbReference type="Pfam" id="PF07261"/>
    </source>
</evidence>
<dbReference type="InterPro" id="IPR053162">
    <property type="entry name" value="DnaD"/>
</dbReference>
<protein>
    <submittedName>
        <fullName evidence="4">Primosome component related protein</fullName>
    </submittedName>
</protein>
<dbReference type="RefSeq" id="WP_057817915.1">
    <property type="nucleotide sequence ID" value="NZ_AZEC01000002.1"/>
</dbReference>
<dbReference type="InterPro" id="IPR036388">
    <property type="entry name" value="WH-like_DNA-bd_sf"/>
</dbReference>
<dbReference type="Gene3D" id="1.10.10.10">
    <property type="entry name" value="Winged helix-like DNA-binding domain superfamily/Winged helix DNA-binding domain"/>
    <property type="match status" value="1"/>
</dbReference>
<dbReference type="SUPFAM" id="SSF46785">
    <property type="entry name" value="Winged helix' DNA-binding domain"/>
    <property type="match status" value="1"/>
</dbReference>
<reference evidence="4 5" key="1">
    <citation type="journal article" date="2015" name="Genome Announc.">
        <title>Expanding the biotechnology potential of lactobacilli through comparative genomics of 213 strains and associated genera.</title>
        <authorList>
            <person name="Sun Z."/>
            <person name="Harris H.M."/>
            <person name="McCann A."/>
            <person name="Guo C."/>
            <person name="Argimon S."/>
            <person name="Zhang W."/>
            <person name="Yang X."/>
            <person name="Jeffery I.B."/>
            <person name="Cooney J.C."/>
            <person name="Kagawa T.F."/>
            <person name="Liu W."/>
            <person name="Song Y."/>
            <person name="Salvetti E."/>
            <person name="Wrobel A."/>
            <person name="Rasinkangas P."/>
            <person name="Parkhill J."/>
            <person name="Rea M.C."/>
            <person name="O'Sullivan O."/>
            <person name="Ritari J."/>
            <person name="Douillard F.P."/>
            <person name="Paul Ross R."/>
            <person name="Yang R."/>
            <person name="Briner A.E."/>
            <person name="Felis G.E."/>
            <person name="de Vos W.M."/>
            <person name="Barrangou R."/>
            <person name="Klaenhammer T.R."/>
            <person name="Caufield P.W."/>
            <person name="Cui Y."/>
            <person name="Zhang H."/>
            <person name="O'Toole P.W."/>
        </authorList>
    </citation>
    <scope>NUCLEOTIDE SEQUENCE [LARGE SCALE GENOMIC DNA]</scope>
    <source>
        <strain evidence="4 5">DSM 12744</strain>
    </source>
</reference>
<dbReference type="Pfam" id="PF07261">
    <property type="entry name" value="DnaB_2"/>
    <property type="match status" value="1"/>
</dbReference>
<dbReference type="EMBL" id="AZEC01000002">
    <property type="protein sequence ID" value="KRL14052.1"/>
    <property type="molecule type" value="Genomic_DNA"/>
</dbReference>
<name>A0A0R1N6V6_9LACO</name>
<dbReference type="NCBIfam" id="TIGR01446">
    <property type="entry name" value="DnaD_dom"/>
    <property type="match status" value="1"/>
</dbReference>
<dbReference type="SUPFAM" id="SSF158499">
    <property type="entry name" value="DnaD domain-like"/>
    <property type="match status" value="1"/>
</dbReference>
<dbReference type="Proteomes" id="UP000051330">
    <property type="component" value="Unassembled WGS sequence"/>
</dbReference>
<dbReference type="InterPro" id="IPR053843">
    <property type="entry name" value="DnaD_N"/>
</dbReference>
<dbReference type="InterPro" id="IPR006343">
    <property type="entry name" value="DnaB/C_C"/>
</dbReference>
<dbReference type="InterPro" id="IPR036390">
    <property type="entry name" value="WH_DNA-bd_sf"/>
</dbReference>
<evidence type="ECO:0000259" key="3">
    <source>
        <dbReference type="Pfam" id="PF21984"/>
    </source>
</evidence>
<evidence type="ECO:0000313" key="5">
    <source>
        <dbReference type="Proteomes" id="UP000051330"/>
    </source>
</evidence>
<evidence type="ECO:0000256" key="1">
    <source>
        <dbReference type="ARBA" id="ARBA00093462"/>
    </source>
</evidence>
<comment type="similarity">
    <text evidence="1">Belongs to the DnaB/DnaD family.</text>
</comment>
<dbReference type="PANTHER" id="PTHR37293">
    <property type="entry name" value="PHAGE REPLICATION PROTEIN-RELATED"/>
    <property type="match status" value="1"/>
</dbReference>
<dbReference type="Pfam" id="PF21984">
    <property type="entry name" value="DnaD_N"/>
    <property type="match status" value="1"/>
</dbReference>
<sequence length="210" mass="24226">MEFWQALVQAPLITISNLVLAHYRALGMTNRQLIVYLQMVSFTAAGQQFPPIKEIAQRTGLTEDEIYGALHEMLDAGFIDLRTQTDSAGKQMDWYDLTPLYARLAEKYGQSNPISDSGEPEQAPVTRQRLFDEIEVEFGRPLSPIEQETISAWLDEDHYSPELVSLALREAVLNQAYSLKYMDRILLSWEKRNIRTKADVERERANRNRF</sequence>
<dbReference type="AlphaFoldDB" id="A0A0R1N6V6"/>
<accession>A0A0R1N6V6</accession>
<dbReference type="Gene3D" id="1.10.10.630">
    <property type="entry name" value="DnaD domain-like"/>
    <property type="match status" value="1"/>
</dbReference>
<feature type="domain" description="DnaD N-terminal" evidence="3">
    <location>
        <begin position="15"/>
        <end position="110"/>
    </location>
</feature>
<feature type="domain" description="DnaB/C C-terminal" evidence="2">
    <location>
        <begin position="131"/>
        <end position="203"/>
    </location>
</feature>
<dbReference type="PATRIC" id="fig|1423792.3.peg.1232"/>
<organism evidence="4 5">
    <name type="scientific">Schleiferilactobacillus perolens DSM 12744</name>
    <dbReference type="NCBI Taxonomy" id="1423792"/>
    <lineage>
        <taxon>Bacteria</taxon>
        <taxon>Bacillati</taxon>
        <taxon>Bacillota</taxon>
        <taxon>Bacilli</taxon>
        <taxon>Lactobacillales</taxon>
        <taxon>Lactobacillaceae</taxon>
        <taxon>Schleiferilactobacillus</taxon>
    </lineage>
</organism>
<dbReference type="STRING" id="1423792.FD09_GL001212"/>
<evidence type="ECO:0000313" key="4">
    <source>
        <dbReference type="EMBL" id="KRL14052.1"/>
    </source>
</evidence>
<proteinExistence type="inferred from homology"/>